<organism evidence="1 2">
    <name type="scientific">Nonlabens dokdonensis</name>
    <dbReference type="NCBI Taxonomy" id="328515"/>
    <lineage>
        <taxon>Bacteria</taxon>
        <taxon>Pseudomonadati</taxon>
        <taxon>Bacteroidota</taxon>
        <taxon>Flavobacteriia</taxon>
        <taxon>Flavobacteriales</taxon>
        <taxon>Flavobacteriaceae</taxon>
        <taxon>Nonlabens</taxon>
    </lineage>
</organism>
<protein>
    <submittedName>
        <fullName evidence="1">Uncharacterized protein</fullName>
    </submittedName>
</protein>
<comment type="caution">
    <text evidence="1">The sequence shown here is derived from an EMBL/GenBank/DDBJ whole genome shotgun (WGS) entry which is preliminary data.</text>
</comment>
<dbReference type="EMBL" id="QKZR01000004">
    <property type="protein sequence ID" value="PZX39307.1"/>
    <property type="molecule type" value="Genomic_DNA"/>
</dbReference>
<proteinExistence type="predicted"/>
<sequence length="406" mass="48666">MPTLKTKEMNTFNDIKELVTALKREEKLISEMFSKRKSIDYKLNDALELVDYEESRIDLLIQKAVIRQNGDFLELDGQFLEFFEQVLYVSEEINLSYIDENIKNIKENIVYFLNESSENRRYAYLRFIKKTFRNMGLITLRSVVDMRRNIENTFKNESNYKNKQLKLENLDEKRTVVTNLIQQTLLLINEEELTFFNRALDEELGRIIIELKNQLGECSHNLIEIEKQIIDYLNQIKQQGKFLEKLRKLKYLKDNFIIEAETNIKQIVSNKNEVIFETKPNESINLSIDFLREDERAFNAIKRIAKNYRDRLLFKPEMAERISNDYLDNNIEEEIMVNLEELRNRFIATSDNLFNFILNYDFLKEVEFNERVTIFCQIISQYEEELQIQDNYQTTNGIEYAMVFSR</sequence>
<keyword evidence="2" id="KW-1185">Reference proteome</keyword>
<gene>
    <name evidence="1" type="ORF">LX97_02673</name>
</gene>
<reference evidence="1 2" key="1">
    <citation type="submission" date="2018-06" db="EMBL/GenBank/DDBJ databases">
        <title>Genomic Encyclopedia of Archaeal and Bacterial Type Strains, Phase II (KMG-II): from individual species to whole genera.</title>
        <authorList>
            <person name="Goeker M."/>
        </authorList>
    </citation>
    <scope>NUCLEOTIDE SEQUENCE [LARGE SCALE GENOMIC DNA]</scope>
    <source>
        <strain evidence="1 2">DSM 17205</strain>
    </source>
</reference>
<accession>A0ABX5PWM2</accession>
<name>A0ABX5PWM2_9FLAO</name>
<evidence type="ECO:0000313" key="1">
    <source>
        <dbReference type="EMBL" id="PZX39307.1"/>
    </source>
</evidence>
<evidence type="ECO:0000313" key="2">
    <source>
        <dbReference type="Proteomes" id="UP000248584"/>
    </source>
</evidence>
<dbReference type="Proteomes" id="UP000248584">
    <property type="component" value="Unassembled WGS sequence"/>
</dbReference>